<name>U2SEH5_9ACTN</name>
<dbReference type="AlphaFoldDB" id="U2SEH5"/>
<dbReference type="EMBL" id="ACVN02000062">
    <property type="protein sequence ID" value="ERK61087.1"/>
    <property type="molecule type" value="Genomic_DNA"/>
</dbReference>
<accession>U2SEH5</accession>
<protein>
    <submittedName>
        <fullName evidence="1">Uncharacterized protein</fullName>
    </submittedName>
</protein>
<comment type="caution">
    <text evidence="1">The sequence shown here is derived from an EMBL/GenBank/DDBJ whole genome shotgun (WGS) entry which is preliminary data.</text>
</comment>
<proteinExistence type="predicted"/>
<keyword evidence="2" id="KW-1185">Reference proteome</keyword>
<gene>
    <name evidence="1" type="ORF">HMPREF0682_0260</name>
</gene>
<evidence type="ECO:0000313" key="1">
    <source>
        <dbReference type="EMBL" id="ERK61087.1"/>
    </source>
</evidence>
<organism evidence="1 2">
    <name type="scientific">Propionibacterium acidifaciens F0233</name>
    <dbReference type="NCBI Taxonomy" id="553198"/>
    <lineage>
        <taxon>Bacteria</taxon>
        <taxon>Bacillati</taxon>
        <taxon>Actinomycetota</taxon>
        <taxon>Actinomycetes</taxon>
        <taxon>Propionibacteriales</taxon>
        <taxon>Propionibacteriaceae</taxon>
        <taxon>Propionibacterium</taxon>
    </lineage>
</organism>
<dbReference type="Proteomes" id="UP000017052">
    <property type="component" value="Unassembled WGS sequence"/>
</dbReference>
<evidence type="ECO:0000313" key="2">
    <source>
        <dbReference type="Proteomes" id="UP000017052"/>
    </source>
</evidence>
<sequence length="37" mass="3662">MARHGQAGPACVILDWGRGIACHGGHGGHRPDAVGGS</sequence>
<reference evidence="1" key="1">
    <citation type="submission" date="2013-08" db="EMBL/GenBank/DDBJ databases">
        <authorList>
            <person name="Durkin A.S."/>
            <person name="Haft D.R."/>
            <person name="McCorrison J."/>
            <person name="Torralba M."/>
            <person name="Gillis M."/>
            <person name="Haft D.H."/>
            <person name="Methe B."/>
            <person name="Sutton G."/>
            <person name="Nelson K.E."/>
        </authorList>
    </citation>
    <scope>NUCLEOTIDE SEQUENCE [LARGE SCALE GENOMIC DNA]</scope>
    <source>
        <strain evidence="1">F0233</strain>
    </source>
</reference>